<dbReference type="PANTHER" id="PTHR36206">
    <property type="entry name" value="ASPERCRYPTIN BIOSYNTHESIS CLUSTER-SPECIFIC TRANSCRIPTION REGULATOR ATNN-RELATED"/>
    <property type="match status" value="1"/>
</dbReference>
<dbReference type="Gene3D" id="4.10.240.10">
    <property type="entry name" value="Zn(2)-C6 fungal-type DNA-binding domain"/>
    <property type="match status" value="1"/>
</dbReference>
<evidence type="ECO:0000313" key="10">
    <source>
        <dbReference type="Proteomes" id="UP001610334"/>
    </source>
</evidence>
<evidence type="ECO:0000256" key="6">
    <source>
        <dbReference type="ARBA" id="ARBA00023242"/>
    </source>
</evidence>
<name>A0ABR4HIK4_9EURO</name>
<feature type="compositionally biased region" description="Low complexity" evidence="7">
    <location>
        <begin position="85"/>
        <end position="96"/>
    </location>
</feature>
<keyword evidence="4" id="KW-0238">DNA-binding</keyword>
<evidence type="ECO:0000313" key="9">
    <source>
        <dbReference type="EMBL" id="KAL2815311.1"/>
    </source>
</evidence>
<organism evidence="9 10">
    <name type="scientific">Aspergillus granulosus</name>
    <dbReference type="NCBI Taxonomy" id="176169"/>
    <lineage>
        <taxon>Eukaryota</taxon>
        <taxon>Fungi</taxon>
        <taxon>Dikarya</taxon>
        <taxon>Ascomycota</taxon>
        <taxon>Pezizomycotina</taxon>
        <taxon>Eurotiomycetes</taxon>
        <taxon>Eurotiomycetidae</taxon>
        <taxon>Eurotiales</taxon>
        <taxon>Aspergillaceae</taxon>
        <taxon>Aspergillus</taxon>
        <taxon>Aspergillus subgen. Nidulantes</taxon>
    </lineage>
</organism>
<evidence type="ECO:0000259" key="8">
    <source>
        <dbReference type="PROSITE" id="PS50048"/>
    </source>
</evidence>
<keyword evidence="2" id="KW-0862">Zinc</keyword>
<dbReference type="CDD" id="cd00067">
    <property type="entry name" value="GAL4"/>
    <property type="match status" value="1"/>
</dbReference>
<gene>
    <name evidence="9" type="ORF">BJX63DRAFT_430829</name>
</gene>
<proteinExistence type="predicted"/>
<dbReference type="PANTHER" id="PTHR36206:SF12">
    <property type="entry name" value="ASPERCRYPTIN BIOSYNTHESIS CLUSTER-SPECIFIC TRANSCRIPTION REGULATOR ATNN-RELATED"/>
    <property type="match status" value="1"/>
</dbReference>
<protein>
    <recommendedName>
        <fullName evidence="8">Zn(2)-C6 fungal-type domain-containing protein</fullName>
    </recommendedName>
</protein>
<feature type="region of interest" description="Disordered" evidence="7">
    <location>
        <begin position="50"/>
        <end position="96"/>
    </location>
</feature>
<sequence length="662" mass="74371">MEDRRRRTRTGCLTCRARRVKCDEQKPTCKRCHAANLECAGYEQKRQVEIPRRKRGRRPIGSATPDTGGTRDAAAVTPPHRGDEPSSSSLTLSPTPTFRPDGLPLIGLPNNPTPAQRPHARARDILAYHQYLFRTLRVIFKSEHLHFWRDRLCEEAWHNELIYNAIIALGAIHRAVLMLSQRDEVDRTKGVDTKVIALQTYTSALPGLSEQLGKGESMVLSVGVLVVFAYFECFNANLPAAFRHIGVAYHYFQEIASDEALRSSAAMAPIASALQDLELISVIMLPFPSLLDAVIDVNSFVPSPEIQPHASAGRSMHQYLLDIAAADGEIQDLIWNPLAPYFSPPSKERISIFLDRLNQWKTLNAMALSGFDECLSPPPHLTYQTIDEYPILPRPIADLSENKCLSLALYTFYHVRLFWALSLINRDDTSLELKSYFFLYQHLRVVATSMQIQQPQELACESLQISYPAMLHVAGHSCPNENWSHYVTHTLKQINPHGLFDSNAFATNLDIILTLEKSVAVMTGSKYTQQYPPPCQRVISAFFPQPNGKGYIAYYAGPEPNEDGEESTRHYPLGVASWSSETNTRGVKLDLFDIAHGQTFDTDWLKGQRAVKDWLTWAGSPEFNLDRALEDHINGTRFLPDHHKGALNGDSGTHNVQINIGY</sequence>
<accession>A0ABR4HIK4</accession>
<evidence type="ECO:0000256" key="5">
    <source>
        <dbReference type="ARBA" id="ARBA00023163"/>
    </source>
</evidence>
<keyword evidence="1" id="KW-0479">Metal-binding</keyword>
<keyword evidence="10" id="KW-1185">Reference proteome</keyword>
<dbReference type="EMBL" id="JBFXLT010000028">
    <property type="protein sequence ID" value="KAL2815311.1"/>
    <property type="molecule type" value="Genomic_DNA"/>
</dbReference>
<dbReference type="SMART" id="SM00066">
    <property type="entry name" value="GAL4"/>
    <property type="match status" value="1"/>
</dbReference>
<evidence type="ECO:0000256" key="4">
    <source>
        <dbReference type="ARBA" id="ARBA00023125"/>
    </source>
</evidence>
<evidence type="ECO:0000256" key="2">
    <source>
        <dbReference type="ARBA" id="ARBA00022833"/>
    </source>
</evidence>
<dbReference type="PROSITE" id="PS50048">
    <property type="entry name" value="ZN2_CY6_FUNGAL_2"/>
    <property type="match status" value="1"/>
</dbReference>
<dbReference type="SUPFAM" id="SSF57701">
    <property type="entry name" value="Zn2/Cys6 DNA-binding domain"/>
    <property type="match status" value="1"/>
</dbReference>
<dbReference type="InterPro" id="IPR052360">
    <property type="entry name" value="Transcr_Regulatory_Proteins"/>
</dbReference>
<comment type="caution">
    <text evidence="9">The sequence shown here is derived from an EMBL/GenBank/DDBJ whole genome shotgun (WGS) entry which is preliminary data.</text>
</comment>
<evidence type="ECO:0000256" key="7">
    <source>
        <dbReference type="SAM" id="MobiDB-lite"/>
    </source>
</evidence>
<dbReference type="InterPro" id="IPR001138">
    <property type="entry name" value="Zn2Cys6_DnaBD"/>
</dbReference>
<dbReference type="Proteomes" id="UP001610334">
    <property type="component" value="Unassembled WGS sequence"/>
</dbReference>
<keyword evidence="3" id="KW-0805">Transcription regulation</keyword>
<evidence type="ECO:0000256" key="1">
    <source>
        <dbReference type="ARBA" id="ARBA00022723"/>
    </source>
</evidence>
<dbReference type="InterPro" id="IPR036864">
    <property type="entry name" value="Zn2-C6_fun-type_DNA-bd_sf"/>
</dbReference>
<evidence type="ECO:0000256" key="3">
    <source>
        <dbReference type="ARBA" id="ARBA00023015"/>
    </source>
</evidence>
<dbReference type="PROSITE" id="PS00463">
    <property type="entry name" value="ZN2_CY6_FUNGAL_1"/>
    <property type="match status" value="1"/>
</dbReference>
<keyword evidence="5" id="KW-0804">Transcription</keyword>
<dbReference type="Pfam" id="PF00172">
    <property type="entry name" value="Zn_clus"/>
    <property type="match status" value="1"/>
</dbReference>
<reference evidence="9 10" key="1">
    <citation type="submission" date="2024-07" db="EMBL/GenBank/DDBJ databases">
        <title>Section-level genome sequencing and comparative genomics of Aspergillus sections Usti and Cavernicolus.</title>
        <authorList>
            <consortium name="Lawrence Berkeley National Laboratory"/>
            <person name="Nybo J.L."/>
            <person name="Vesth T.C."/>
            <person name="Theobald S."/>
            <person name="Frisvad J.C."/>
            <person name="Larsen T.O."/>
            <person name="Kjaerboelling I."/>
            <person name="Rothschild-Mancinelli K."/>
            <person name="Lyhne E.K."/>
            <person name="Kogle M.E."/>
            <person name="Barry K."/>
            <person name="Clum A."/>
            <person name="Na H."/>
            <person name="Ledsgaard L."/>
            <person name="Lin J."/>
            <person name="Lipzen A."/>
            <person name="Kuo A."/>
            <person name="Riley R."/>
            <person name="Mondo S."/>
            <person name="Labutti K."/>
            <person name="Haridas S."/>
            <person name="Pangalinan J."/>
            <person name="Salamov A.A."/>
            <person name="Simmons B.A."/>
            <person name="Magnuson J.K."/>
            <person name="Chen J."/>
            <person name="Drula E."/>
            <person name="Henrissat B."/>
            <person name="Wiebenga A."/>
            <person name="Lubbers R.J."/>
            <person name="Gomes A.C."/>
            <person name="Makela M.R."/>
            <person name="Stajich J."/>
            <person name="Grigoriev I.V."/>
            <person name="Mortensen U.H."/>
            <person name="De Vries R.P."/>
            <person name="Baker S.E."/>
            <person name="Andersen M.R."/>
        </authorList>
    </citation>
    <scope>NUCLEOTIDE SEQUENCE [LARGE SCALE GENOMIC DNA]</scope>
    <source>
        <strain evidence="9 10">CBS 588.65</strain>
    </source>
</reference>
<keyword evidence="6" id="KW-0539">Nucleus</keyword>
<feature type="domain" description="Zn(2)-C6 fungal-type" evidence="8">
    <location>
        <begin position="11"/>
        <end position="39"/>
    </location>
</feature>